<reference evidence="2" key="2">
    <citation type="submission" date="2015-04" db="EMBL/GenBank/DDBJ databases">
        <title>A butyrogenic pathway from the amino acid lysine in a human gut commensal.</title>
        <authorList>
            <person name="de Vos W.M."/>
            <person name="Bui N.T.P."/>
            <person name="Plugge C.M."/>
            <person name="Ritari J."/>
        </authorList>
    </citation>
    <scope>NUCLEOTIDE SEQUENCE [LARGE SCALE GENOMIC DNA]</scope>
    <source>
        <strain evidence="2">AF211</strain>
    </source>
</reference>
<protein>
    <recommendedName>
        <fullName evidence="3">Selenium-dependent hydroxylase accessory protein YqeC</fullName>
    </recommendedName>
</protein>
<reference evidence="1 2" key="1">
    <citation type="journal article" date="2015" name="Nat. Commun.">
        <title>Production of butyrate from lysine and the Amadori product fructoselysine by a human gut commensal.</title>
        <authorList>
            <person name="Bui T.P."/>
            <person name="Ritari J."/>
            <person name="Boeren S."/>
            <person name="de Waard P."/>
            <person name="Plugge C.M."/>
            <person name="de Vos W.M."/>
        </authorList>
    </citation>
    <scope>NUCLEOTIDE SEQUENCE [LARGE SCALE GENOMIC DNA]</scope>
    <source>
        <strain evidence="1 2">AF211</strain>
    </source>
</reference>
<dbReference type="Pfam" id="PF19842">
    <property type="entry name" value="YqeC"/>
    <property type="match status" value="1"/>
</dbReference>
<name>A0A0S2W429_9FIRM</name>
<dbReference type="KEGG" id="ibu:IB211_01725"/>
<organism evidence="1 2">
    <name type="scientific">Intestinimonas butyriciproducens</name>
    <dbReference type="NCBI Taxonomy" id="1297617"/>
    <lineage>
        <taxon>Bacteria</taxon>
        <taxon>Bacillati</taxon>
        <taxon>Bacillota</taxon>
        <taxon>Clostridia</taxon>
        <taxon>Eubacteriales</taxon>
        <taxon>Intestinimonas</taxon>
    </lineage>
</organism>
<sequence>MRLCEALGLPESGVLSLVGGGGKSSLLLRLTKEWSVDRRVVAVTTTHITRAQGEALGLLLLGGSPDALHAALREHSAVCAALSAEGGKLSPPPPTLLRAAPTLADWVLAEADGAHGFPVKAPACHEPVLLPGGYVVGVAGLSALGRPLSEVCHRPSLAATLLGVPPGAALTPSLLAGLLTSEHGQRKGVEDPARFRVLLNQADMVPRHLACAAAAEIERLLPGCRVVIASLREEDCIKEVFDGCS</sequence>
<dbReference type="Proteomes" id="UP000064844">
    <property type="component" value="Chromosome"/>
</dbReference>
<gene>
    <name evidence="1" type="ORF">IB211_01725</name>
</gene>
<evidence type="ECO:0008006" key="3">
    <source>
        <dbReference type="Google" id="ProtNLM"/>
    </source>
</evidence>
<dbReference type="AlphaFoldDB" id="A0A0S2W429"/>
<dbReference type="STRING" id="1297617.IB211_01725"/>
<evidence type="ECO:0000313" key="1">
    <source>
        <dbReference type="EMBL" id="ALP94116.1"/>
    </source>
</evidence>
<dbReference type="eggNOG" id="COG1763">
    <property type="taxonomic scope" value="Bacteria"/>
</dbReference>
<keyword evidence="2" id="KW-1185">Reference proteome</keyword>
<dbReference type="EMBL" id="CP011307">
    <property type="protein sequence ID" value="ALP94116.1"/>
    <property type="molecule type" value="Genomic_DNA"/>
</dbReference>
<dbReference type="InterPro" id="IPR017587">
    <property type="entry name" value="YqeC"/>
</dbReference>
<accession>A0A0S2W429</accession>
<proteinExistence type="predicted"/>
<evidence type="ECO:0000313" key="2">
    <source>
        <dbReference type="Proteomes" id="UP000064844"/>
    </source>
</evidence>
<dbReference type="NCBIfam" id="TIGR03172">
    <property type="entry name" value="selenium cofactor biosynthesis protein YqeC"/>
    <property type="match status" value="1"/>
</dbReference>
<dbReference type="RefSeq" id="WP_058117757.1">
    <property type="nucleotide sequence ID" value="NZ_CP011307.1"/>
</dbReference>